<dbReference type="InterPro" id="IPR010253">
    <property type="entry name" value="BchP_ChlP_pln/prok"/>
</dbReference>
<dbReference type="HOGENOM" id="CLU_024648_3_1_3"/>
<dbReference type="KEGG" id="oni:Osc7112_5726"/>
<accession>K9VPB6</accession>
<evidence type="ECO:0000256" key="4">
    <source>
        <dbReference type="ARBA" id="ARBA00023002"/>
    </source>
</evidence>
<feature type="domain" description="FAD-binding" evidence="9">
    <location>
        <begin position="22"/>
        <end position="313"/>
    </location>
</feature>
<evidence type="ECO:0000256" key="6">
    <source>
        <dbReference type="ARBA" id="ARBA00023444"/>
    </source>
</evidence>
<dbReference type="Proteomes" id="UP000010478">
    <property type="component" value="Chromosome"/>
</dbReference>
<protein>
    <recommendedName>
        <fullName evidence="8">Geranylgeranyl reductase</fullName>
    </recommendedName>
</protein>
<dbReference type="FunFam" id="3.50.50.60:FF:000083">
    <property type="entry name" value="Geranylgeranyl diphosphate reductase"/>
    <property type="match status" value="1"/>
</dbReference>
<dbReference type="eggNOG" id="COG0644">
    <property type="taxonomic scope" value="Bacteria"/>
</dbReference>
<keyword evidence="4" id="KW-0560">Oxidoreductase</keyword>
<evidence type="ECO:0000313" key="11">
    <source>
        <dbReference type="Proteomes" id="UP000010478"/>
    </source>
</evidence>
<comment type="pathway">
    <text evidence="6">Porphyrin-containing compound metabolism.</text>
</comment>
<sequence precursor="true">MIPSHLSNAYRKKLERKALTLRVAVVGSGPAGSSAAETLVKAGIETYLFERKLDNAKPCGGAIPLCMVSEFDLPQNIIDRQVRKMKMISPSNVEVDINIENAHEYIGMCRREVLDGFLRDRAASLGAKLINGTVHKLEIPANNTDPYILHYADHSDGSAMGIQKTLKVDLVIGADGANSRVAKAIDAGDYNYAIAFQERIRLPEDKMAYYEDLAEMYVGDDVSTDFYAWVFPKYDHVAVGTGTMKVNQASIKKLQAGVRARAAKKLMGGEIIKVEAHPIPEHPRPRRVVGRVALVGDAAGYVTKSSGEGIYFAAKSGRMCAETIVEISNKGARIPTEEEIKIYLKRWDKAYGITYKVLDILQRVFYRSDATREAFVEMCADRDVQKLTFDSYLYKTVVPANPFIQMKITAKTIGSLLRGNALAP</sequence>
<evidence type="ECO:0000256" key="7">
    <source>
        <dbReference type="ARBA" id="ARBA00047837"/>
    </source>
</evidence>
<dbReference type="AlphaFoldDB" id="K9VPB6"/>
<evidence type="ECO:0000256" key="8">
    <source>
        <dbReference type="NCBIfam" id="TIGR02028"/>
    </source>
</evidence>
<evidence type="ECO:0000256" key="3">
    <source>
        <dbReference type="ARBA" id="ARBA00022857"/>
    </source>
</evidence>
<dbReference type="InterPro" id="IPR002938">
    <property type="entry name" value="FAD-bd"/>
</dbReference>
<dbReference type="Gene3D" id="3.50.50.60">
    <property type="entry name" value="FAD/NAD(P)-binding domain"/>
    <property type="match status" value="1"/>
</dbReference>
<evidence type="ECO:0000256" key="1">
    <source>
        <dbReference type="ARBA" id="ARBA00006632"/>
    </source>
</evidence>
<dbReference type="PATRIC" id="fig|179408.3.peg.7142"/>
<dbReference type="PANTHER" id="PTHR42685">
    <property type="entry name" value="GERANYLGERANYL DIPHOSPHATE REDUCTASE"/>
    <property type="match status" value="1"/>
</dbReference>
<evidence type="ECO:0000259" key="9">
    <source>
        <dbReference type="Pfam" id="PF01494"/>
    </source>
</evidence>
<dbReference type="STRING" id="179408.Osc7112_5726"/>
<dbReference type="InterPro" id="IPR050407">
    <property type="entry name" value="Geranylgeranyl_reductase"/>
</dbReference>
<dbReference type="GO" id="GO:0071949">
    <property type="term" value="F:FAD binding"/>
    <property type="evidence" value="ECO:0007669"/>
    <property type="project" value="InterPro"/>
</dbReference>
<dbReference type="EMBL" id="CP003614">
    <property type="protein sequence ID" value="AFZ09938.1"/>
    <property type="molecule type" value="Genomic_DNA"/>
</dbReference>
<organism evidence="10 11">
    <name type="scientific">Phormidium nigroviride PCC 7112</name>
    <dbReference type="NCBI Taxonomy" id="179408"/>
    <lineage>
        <taxon>Bacteria</taxon>
        <taxon>Bacillati</taxon>
        <taxon>Cyanobacteriota</taxon>
        <taxon>Cyanophyceae</taxon>
        <taxon>Oscillatoriophycideae</taxon>
        <taxon>Oscillatoriales</taxon>
        <taxon>Oscillatoriaceae</taxon>
        <taxon>Phormidium</taxon>
    </lineage>
</organism>
<keyword evidence="5" id="KW-0149">Chlorophyll biosynthesis</keyword>
<dbReference type="GO" id="GO:0015995">
    <property type="term" value="P:chlorophyll biosynthetic process"/>
    <property type="evidence" value="ECO:0007669"/>
    <property type="project" value="UniProtKB-UniRule"/>
</dbReference>
<keyword evidence="3" id="KW-0521">NADP</keyword>
<dbReference type="InterPro" id="IPR011774">
    <property type="entry name" value="Geranylgeranyl_Rdtase_pln/cyn"/>
</dbReference>
<dbReference type="PANTHER" id="PTHR42685:SF4">
    <property type="entry name" value="GERANYLGERANYL DIPHOSPHATE REDUCTASE, CHLOROPLASTIC"/>
    <property type="match status" value="1"/>
</dbReference>
<proteinExistence type="inferred from homology"/>
<evidence type="ECO:0000313" key="10">
    <source>
        <dbReference type="EMBL" id="AFZ09938.1"/>
    </source>
</evidence>
<dbReference type="GO" id="GO:0045550">
    <property type="term" value="F:geranylgeranyl reductase activity"/>
    <property type="evidence" value="ECO:0007669"/>
    <property type="project" value="UniProtKB-UniRule"/>
</dbReference>
<keyword evidence="11" id="KW-1185">Reference proteome</keyword>
<dbReference type="GO" id="GO:0102067">
    <property type="term" value="F:geranylgeranyl diphosphate reductase activity"/>
    <property type="evidence" value="ECO:0007669"/>
    <property type="project" value="UniProtKB-EC"/>
</dbReference>
<dbReference type="Pfam" id="PF01494">
    <property type="entry name" value="FAD_binding_3"/>
    <property type="match status" value="1"/>
</dbReference>
<reference evidence="10 11" key="1">
    <citation type="submission" date="2012-05" db="EMBL/GenBank/DDBJ databases">
        <title>Finished chromosome of genome of Oscillatoria sp. PCC 7112.</title>
        <authorList>
            <consortium name="US DOE Joint Genome Institute"/>
            <person name="Gugger M."/>
            <person name="Coursin T."/>
            <person name="Rippka R."/>
            <person name="Tandeau De Marsac N."/>
            <person name="Huntemann M."/>
            <person name="Wei C.-L."/>
            <person name="Han J."/>
            <person name="Detter J.C."/>
            <person name="Han C."/>
            <person name="Tapia R."/>
            <person name="Davenport K."/>
            <person name="Daligault H."/>
            <person name="Erkkila T."/>
            <person name="Gu W."/>
            <person name="Munk A.C.C."/>
            <person name="Teshima H."/>
            <person name="Xu Y."/>
            <person name="Chain P."/>
            <person name="Chen A."/>
            <person name="Krypides N."/>
            <person name="Mavromatis K."/>
            <person name="Markowitz V."/>
            <person name="Szeto E."/>
            <person name="Ivanova N."/>
            <person name="Mikhailova N."/>
            <person name="Ovchinnikova G."/>
            <person name="Pagani I."/>
            <person name="Pati A."/>
            <person name="Goodwin L."/>
            <person name="Peters L."/>
            <person name="Pitluck S."/>
            <person name="Woyke T."/>
            <person name="Kerfeld C."/>
        </authorList>
    </citation>
    <scope>NUCLEOTIDE SEQUENCE [LARGE SCALE GENOMIC DNA]</scope>
    <source>
        <strain evidence="10 11">PCC 7112</strain>
    </source>
</reference>
<dbReference type="NCBIfam" id="TIGR02028">
    <property type="entry name" value="ChlP"/>
    <property type="match status" value="1"/>
</dbReference>
<evidence type="ECO:0000256" key="2">
    <source>
        <dbReference type="ARBA" id="ARBA00022531"/>
    </source>
</evidence>
<keyword evidence="2" id="KW-0602">Photosynthesis</keyword>
<dbReference type="PRINTS" id="PR00420">
    <property type="entry name" value="RNGMNOXGNASE"/>
</dbReference>
<comment type="similarity">
    <text evidence="1">Belongs to the geranylgeranyl reductase family. ChlP subfamily.</text>
</comment>
<dbReference type="NCBIfam" id="TIGR02023">
    <property type="entry name" value="BchP-ChlP"/>
    <property type="match status" value="1"/>
</dbReference>
<dbReference type="SUPFAM" id="SSF51905">
    <property type="entry name" value="FAD/NAD(P)-binding domain"/>
    <property type="match status" value="1"/>
</dbReference>
<gene>
    <name evidence="10" type="ORF">Osc7112_5726</name>
</gene>
<evidence type="ECO:0000256" key="5">
    <source>
        <dbReference type="ARBA" id="ARBA00023171"/>
    </source>
</evidence>
<dbReference type="InterPro" id="IPR011777">
    <property type="entry name" value="Geranylgeranyl_Rdtase_fam"/>
</dbReference>
<dbReference type="InterPro" id="IPR036188">
    <property type="entry name" value="FAD/NAD-bd_sf"/>
</dbReference>
<comment type="catalytic activity">
    <reaction evidence="7">
        <text>phytyl diphosphate + 3 NADP(+) = geranylgeranyl diphosphate + 3 NADPH + 3 H(+)</text>
        <dbReference type="Rhea" id="RHEA:26229"/>
        <dbReference type="ChEBI" id="CHEBI:15378"/>
        <dbReference type="ChEBI" id="CHEBI:57533"/>
        <dbReference type="ChEBI" id="CHEBI:57783"/>
        <dbReference type="ChEBI" id="CHEBI:58349"/>
        <dbReference type="ChEBI" id="CHEBI:75434"/>
        <dbReference type="EC" id="1.3.1.83"/>
    </reaction>
</comment>
<name>K9VPB6_9CYAN</name>
<dbReference type="GO" id="GO:0015979">
    <property type="term" value="P:photosynthesis"/>
    <property type="evidence" value="ECO:0007669"/>
    <property type="project" value="UniProtKB-KW"/>
</dbReference>
<dbReference type="NCBIfam" id="TIGR02032">
    <property type="entry name" value="GG-red-SF"/>
    <property type="match status" value="1"/>
</dbReference>